<organism evidence="1">
    <name type="scientific">gut metagenome</name>
    <dbReference type="NCBI Taxonomy" id="749906"/>
    <lineage>
        <taxon>unclassified sequences</taxon>
        <taxon>metagenomes</taxon>
        <taxon>organismal metagenomes</taxon>
    </lineage>
</organism>
<proteinExistence type="predicted"/>
<feature type="non-terminal residue" evidence="1">
    <location>
        <position position="1"/>
    </location>
</feature>
<protein>
    <submittedName>
        <fullName evidence="1">Uncharacterized protein</fullName>
    </submittedName>
</protein>
<gene>
    <name evidence="1" type="ORF">EVA_17935</name>
</gene>
<dbReference type="EMBL" id="AMCI01006663">
    <property type="protein sequence ID" value="EJW93958.1"/>
    <property type="molecule type" value="Genomic_DNA"/>
</dbReference>
<accession>J9FHP9</accession>
<evidence type="ECO:0000313" key="1">
    <source>
        <dbReference type="EMBL" id="EJW93958.1"/>
    </source>
</evidence>
<reference evidence="1" key="1">
    <citation type="journal article" date="2012" name="PLoS ONE">
        <title>Gene sets for utilization of primary and secondary nutrition supplies in the distal gut of endangered iberian lynx.</title>
        <authorList>
            <person name="Alcaide M."/>
            <person name="Messina E."/>
            <person name="Richter M."/>
            <person name="Bargiela R."/>
            <person name="Peplies J."/>
            <person name="Huws S.A."/>
            <person name="Newbold C.J."/>
            <person name="Golyshin P.N."/>
            <person name="Simon M.A."/>
            <person name="Lopez G."/>
            <person name="Yakimov M.M."/>
            <person name="Ferrer M."/>
        </authorList>
    </citation>
    <scope>NUCLEOTIDE SEQUENCE</scope>
</reference>
<dbReference type="AlphaFoldDB" id="J9FHP9"/>
<comment type="caution">
    <text evidence="1">The sequence shown here is derived from an EMBL/GenBank/DDBJ whole genome shotgun (WGS) entry which is preliminary data.</text>
</comment>
<name>J9FHP9_9ZZZZ</name>
<sequence length="28" mass="3418">HEDNNYECDLESMQKGLILSRQYLEEFI</sequence>